<dbReference type="GeneID" id="68572936"/>
<evidence type="ECO:0000313" key="3">
    <source>
        <dbReference type="EMBL" id="GAA0658639.1"/>
    </source>
</evidence>
<evidence type="ECO:0008006" key="5">
    <source>
        <dbReference type="Google" id="ProtNLM"/>
    </source>
</evidence>
<dbReference type="InterPro" id="IPR007462">
    <property type="entry name" value="COV1-like"/>
</dbReference>
<keyword evidence="4" id="KW-1185">Reference proteome</keyword>
<feature type="transmembrane region" description="Helical" evidence="2">
    <location>
        <begin position="12"/>
        <end position="36"/>
    </location>
</feature>
<dbReference type="RefSeq" id="WP_227262312.1">
    <property type="nucleotide sequence ID" value="NZ_BAAADU010000002.1"/>
</dbReference>
<dbReference type="PANTHER" id="PTHR31876:SF26">
    <property type="entry name" value="PROTEIN LIKE COV 2"/>
    <property type="match status" value="1"/>
</dbReference>
<gene>
    <name evidence="3" type="ORF">GCM10009019_23780</name>
</gene>
<keyword evidence="2" id="KW-1133">Transmembrane helix</keyword>
<name>A0AAV3T4M2_9EURY</name>
<dbReference type="AlphaFoldDB" id="A0AAV3T4M2"/>
<feature type="region of interest" description="Disordered" evidence="1">
    <location>
        <begin position="202"/>
        <end position="223"/>
    </location>
</feature>
<dbReference type="Pfam" id="PF04367">
    <property type="entry name" value="DUF502"/>
    <property type="match status" value="1"/>
</dbReference>
<evidence type="ECO:0000313" key="4">
    <source>
        <dbReference type="Proteomes" id="UP001500194"/>
    </source>
</evidence>
<evidence type="ECO:0000256" key="2">
    <source>
        <dbReference type="SAM" id="Phobius"/>
    </source>
</evidence>
<sequence length="223" mass="24024">MRIKTSLKSDFLAGLILVAPLLVTLVILQFVFSWVTGFLAPLIEGSRLATFTANNLLLAQLLALVLFVVGVTVVGAVAQWSVGKRVFGRTGRVVTFIPVFRTIYGSIRGMVSSVTTRSSDFESVVYVEWPQDGVYRLGLKTGDSPAGVEDVAGEEAYNVFVPGSPNPTQGSLILVPESQAHESELSVRAAIRLLMTTGMTEDEDESVIQLSEDELGDEDVSTP</sequence>
<dbReference type="Proteomes" id="UP001500194">
    <property type="component" value="Unassembled WGS sequence"/>
</dbReference>
<reference evidence="3 4" key="1">
    <citation type="journal article" date="2019" name="Int. J. Syst. Evol. Microbiol.">
        <title>The Global Catalogue of Microorganisms (GCM) 10K type strain sequencing project: providing services to taxonomists for standard genome sequencing and annotation.</title>
        <authorList>
            <consortium name="The Broad Institute Genomics Platform"/>
            <consortium name="The Broad Institute Genome Sequencing Center for Infectious Disease"/>
            <person name="Wu L."/>
            <person name="Ma J."/>
        </authorList>
    </citation>
    <scope>NUCLEOTIDE SEQUENCE [LARGE SCALE GENOMIC DNA]</scope>
    <source>
        <strain evidence="3 4">JCM 16327</strain>
    </source>
</reference>
<dbReference type="PANTHER" id="PTHR31876">
    <property type="entry name" value="COV-LIKE PROTEIN 1"/>
    <property type="match status" value="1"/>
</dbReference>
<accession>A0AAV3T4M2</accession>
<comment type="caution">
    <text evidence="3">The sequence shown here is derived from an EMBL/GenBank/DDBJ whole genome shotgun (WGS) entry which is preliminary data.</text>
</comment>
<organism evidence="3 4">
    <name type="scientific">Salarchaeum japonicum</name>
    <dbReference type="NCBI Taxonomy" id="555573"/>
    <lineage>
        <taxon>Archaea</taxon>
        <taxon>Methanobacteriati</taxon>
        <taxon>Methanobacteriota</taxon>
        <taxon>Stenosarchaea group</taxon>
        <taxon>Halobacteria</taxon>
        <taxon>Halobacteriales</taxon>
        <taxon>Halobacteriaceae</taxon>
    </lineage>
</organism>
<feature type="transmembrane region" description="Helical" evidence="2">
    <location>
        <begin position="56"/>
        <end position="82"/>
    </location>
</feature>
<dbReference type="EMBL" id="BAAADU010000002">
    <property type="protein sequence ID" value="GAA0658639.1"/>
    <property type="molecule type" value="Genomic_DNA"/>
</dbReference>
<protein>
    <recommendedName>
        <fullName evidence="5">DUF502 domain-containing protein</fullName>
    </recommendedName>
</protein>
<keyword evidence="2" id="KW-0812">Transmembrane</keyword>
<proteinExistence type="predicted"/>
<keyword evidence="2" id="KW-0472">Membrane</keyword>
<evidence type="ECO:0000256" key="1">
    <source>
        <dbReference type="SAM" id="MobiDB-lite"/>
    </source>
</evidence>